<evidence type="ECO:0000313" key="4">
    <source>
        <dbReference type="Proteomes" id="UP000596661"/>
    </source>
</evidence>
<keyword evidence="4" id="KW-1185">Reference proteome</keyword>
<dbReference type="PANTHER" id="PTHR48258">
    <property type="entry name" value="DUF4218 DOMAIN-CONTAINING PROTEIN-RELATED"/>
    <property type="match status" value="1"/>
</dbReference>
<reference evidence="3" key="1">
    <citation type="submission" date="2021-03" db="UniProtKB">
        <authorList>
            <consortium name="EnsemblPlants"/>
        </authorList>
    </citation>
    <scope>IDENTIFICATION</scope>
</reference>
<evidence type="ECO:0000256" key="1">
    <source>
        <dbReference type="SAM" id="MobiDB-lite"/>
    </source>
</evidence>
<dbReference type="AlphaFoldDB" id="A0A803QQB1"/>
<dbReference type="EMBL" id="UZAU01000811">
    <property type="status" value="NOT_ANNOTATED_CDS"/>
    <property type="molecule type" value="Genomic_DNA"/>
</dbReference>
<accession>A0A803QQB1</accession>
<dbReference type="InterPro" id="IPR025312">
    <property type="entry name" value="DUF4216"/>
</dbReference>
<dbReference type="PANTHER" id="PTHR48258:SF6">
    <property type="entry name" value="LEUCINE-RICH REPEAT DOMAIN, L DOMAIN-CONTAINING PROTEIN"/>
    <property type="match status" value="1"/>
</dbReference>
<dbReference type="EnsemblPlants" id="evm.model.10.770">
    <property type="protein sequence ID" value="cds.evm.model.10.770"/>
    <property type="gene ID" value="evm.TU.10.770"/>
</dbReference>
<feature type="region of interest" description="Disordered" evidence="1">
    <location>
        <begin position="87"/>
        <end position="141"/>
    </location>
</feature>
<sequence>MASKRHEKSSTQNSGVFVAGTEGFNYYGTLEEVIKLTFTDVYSVTLFKCKWFNTDPRREKKIIVENDITNINVNGEWYEDDPYILANQAKDDGGTDPDPSRVPSTCESGLSLRRKGCGLPTNLNAEQRRHNAGKPLPVTLD</sequence>
<feature type="domain" description="DUF4216" evidence="2">
    <location>
        <begin position="34"/>
        <end position="90"/>
    </location>
</feature>
<dbReference type="Proteomes" id="UP000596661">
    <property type="component" value="Unassembled WGS sequence"/>
</dbReference>
<evidence type="ECO:0000313" key="3">
    <source>
        <dbReference type="EnsemblPlants" id="cds.evm.model.10.770"/>
    </source>
</evidence>
<proteinExistence type="predicted"/>
<evidence type="ECO:0000259" key="2">
    <source>
        <dbReference type="Pfam" id="PF13952"/>
    </source>
</evidence>
<protein>
    <recommendedName>
        <fullName evidence="2">DUF4216 domain-containing protein</fullName>
    </recommendedName>
</protein>
<dbReference type="Gramene" id="evm.model.10.770">
    <property type="protein sequence ID" value="cds.evm.model.10.770"/>
    <property type="gene ID" value="evm.TU.10.770"/>
</dbReference>
<dbReference type="Pfam" id="PF13952">
    <property type="entry name" value="DUF4216"/>
    <property type="match status" value="1"/>
</dbReference>
<name>A0A803QQB1_CANSA</name>
<organism evidence="3 4">
    <name type="scientific">Cannabis sativa</name>
    <name type="common">Hemp</name>
    <name type="synonym">Marijuana</name>
    <dbReference type="NCBI Taxonomy" id="3483"/>
    <lineage>
        <taxon>Eukaryota</taxon>
        <taxon>Viridiplantae</taxon>
        <taxon>Streptophyta</taxon>
        <taxon>Embryophyta</taxon>
        <taxon>Tracheophyta</taxon>
        <taxon>Spermatophyta</taxon>
        <taxon>Magnoliopsida</taxon>
        <taxon>eudicotyledons</taxon>
        <taxon>Gunneridae</taxon>
        <taxon>Pentapetalae</taxon>
        <taxon>rosids</taxon>
        <taxon>fabids</taxon>
        <taxon>Rosales</taxon>
        <taxon>Cannabaceae</taxon>
        <taxon>Cannabis</taxon>
    </lineage>
</organism>